<protein>
    <submittedName>
        <fullName evidence="2">Uncharacterized protein</fullName>
    </submittedName>
</protein>
<keyword evidence="3" id="KW-1185">Reference proteome</keyword>
<name>A0ABC8TR90_9AQUA</name>
<sequence length="172" mass="18213">METNRTLRPLPINYGSKVGESLVNSIDGRPDACLGGSTSAEGINSAMIVEDVSTKTQARVVKVLADLTRFDREEVTESVTEQSRFSGSSDGKGSSGAAGNGGNGQARPRWREKLVARDVPRVNSQGAGMQSLTSSDHLGNPKPNTGGGSNGLNKNRSWVNMVQNDPRSLVEL</sequence>
<dbReference type="AlphaFoldDB" id="A0ABC8TR90"/>
<feature type="compositionally biased region" description="Gly residues" evidence="1">
    <location>
        <begin position="93"/>
        <end position="104"/>
    </location>
</feature>
<dbReference type="Proteomes" id="UP001642360">
    <property type="component" value="Unassembled WGS sequence"/>
</dbReference>
<evidence type="ECO:0000313" key="3">
    <source>
        <dbReference type="Proteomes" id="UP001642360"/>
    </source>
</evidence>
<feature type="compositionally biased region" description="Basic and acidic residues" evidence="1">
    <location>
        <begin position="109"/>
        <end position="120"/>
    </location>
</feature>
<organism evidence="2 3">
    <name type="scientific">Ilex paraguariensis</name>
    <name type="common">yerba mate</name>
    <dbReference type="NCBI Taxonomy" id="185542"/>
    <lineage>
        <taxon>Eukaryota</taxon>
        <taxon>Viridiplantae</taxon>
        <taxon>Streptophyta</taxon>
        <taxon>Embryophyta</taxon>
        <taxon>Tracheophyta</taxon>
        <taxon>Spermatophyta</taxon>
        <taxon>Magnoliopsida</taxon>
        <taxon>eudicotyledons</taxon>
        <taxon>Gunneridae</taxon>
        <taxon>Pentapetalae</taxon>
        <taxon>asterids</taxon>
        <taxon>campanulids</taxon>
        <taxon>Aquifoliales</taxon>
        <taxon>Aquifoliaceae</taxon>
        <taxon>Ilex</taxon>
    </lineage>
</organism>
<proteinExistence type="predicted"/>
<feature type="compositionally biased region" description="Polar residues" evidence="1">
    <location>
        <begin position="151"/>
        <end position="166"/>
    </location>
</feature>
<dbReference type="EMBL" id="CAUOFW020005880">
    <property type="protein sequence ID" value="CAK9171968.1"/>
    <property type="molecule type" value="Genomic_DNA"/>
</dbReference>
<gene>
    <name evidence="2" type="ORF">ILEXP_LOCUS41596</name>
</gene>
<comment type="caution">
    <text evidence="2">The sequence shown here is derived from an EMBL/GenBank/DDBJ whole genome shotgun (WGS) entry which is preliminary data.</text>
</comment>
<feature type="compositionally biased region" description="Polar residues" evidence="1">
    <location>
        <begin position="122"/>
        <end position="137"/>
    </location>
</feature>
<evidence type="ECO:0000313" key="2">
    <source>
        <dbReference type="EMBL" id="CAK9171968.1"/>
    </source>
</evidence>
<evidence type="ECO:0000256" key="1">
    <source>
        <dbReference type="SAM" id="MobiDB-lite"/>
    </source>
</evidence>
<feature type="region of interest" description="Disordered" evidence="1">
    <location>
        <begin position="71"/>
        <end position="172"/>
    </location>
</feature>
<accession>A0ABC8TR90</accession>
<reference evidence="2 3" key="1">
    <citation type="submission" date="2024-02" db="EMBL/GenBank/DDBJ databases">
        <authorList>
            <person name="Vignale AGUSTIN F."/>
            <person name="Sosa J E."/>
            <person name="Modenutti C."/>
        </authorList>
    </citation>
    <scope>NUCLEOTIDE SEQUENCE [LARGE SCALE GENOMIC DNA]</scope>
</reference>